<dbReference type="InterPro" id="IPR050678">
    <property type="entry name" value="DNA_Partitioning_ATPase"/>
</dbReference>
<dbReference type="AlphaFoldDB" id="A0A1H3N7X0"/>
<name>A0A1H3N7X0_9RHOB</name>
<protein>
    <submittedName>
        <fullName evidence="2">Chromosome partitioning protein</fullName>
    </submittedName>
</protein>
<dbReference type="InterPro" id="IPR027417">
    <property type="entry name" value="P-loop_NTPase"/>
</dbReference>
<dbReference type="PIRSF" id="PIRSF009320">
    <property type="entry name" value="Nuc_binding_HP_1000"/>
    <property type="match status" value="1"/>
</dbReference>
<proteinExistence type="predicted"/>
<dbReference type="Pfam" id="PF01656">
    <property type="entry name" value="CbiA"/>
    <property type="match status" value="1"/>
</dbReference>
<keyword evidence="3" id="KW-1185">Reference proteome</keyword>
<reference evidence="2 3" key="1">
    <citation type="submission" date="2016-10" db="EMBL/GenBank/DDBJ databases">
        <authorList>
            <person name="de Groot N.N."/>
        </authorList>
    </citation>
    <scope>NUCLEOTIDE SEQUENCE [LARGE SCALE GENOMIC DNA]</scope>
    <source>
        <strain evidence="2 3">DSM 26880</strain>
    </source>
</reference>
<dbReference type="STRING" id="321339.SAMN05444340_12124"/>
<feature type="domain" description="CobQ/CobB/MinD/ParA nucleotide binding" evidence="1">
    <location>
        <begin position="4"/>
        <end position="177"/>
    </location>
</feature>
<dbReference type="PANTHER" id="PTHR13696">
    <property type="entry name" value="P-LOOP CONTAINING NUCLEOSIDE TRIPHOSPHATE HYDROLASE"/>
    <property type="match status" value="1"/>
</dbReference>
<dbReference type="OrthoDB" id="9804460at2"/>
<evidence type="ECO:0000259" key="1">
    <source>
        <dbReference type="Pfam" id="PF01656"/>
    </source>
</evidence>
<evidence type="ECO:0000313" key="2">
    <source>
        <dbReference type="EMBL" id="SDY84843.1"/>
    </source>
</evidence>
<organism evidence="2 3">
    <name type="scientific">Citreimonas salinaria</name>
    <dbReference type="NCBI Taxonomy" id="321339"/>
    <lineage>
        <taxon>Bacteria</taxon>
        <taxon>Pseudomonadati</taxon>
        <taxon>Pseudomonadota</taxon>
        <taxon>Alphaproteobacteria</taxon>
        <taxon>Rhodobacterales</taxon>
        <taxon>Roseobacteraceae</taxon>
        <taxon>Citreimonas</taxon>
    </lineage>
</organism>
<dbReference type="PANTHER" id="PTHR13696:SF52">
    <property type="entry name" value="PARA FAMILY PROTEIN CT_582"/>
    <property type="match status" value="1"/>
</dbReference>
<dbReference type="Gene3D" id="3.40.50.300">
    <property type="entry name" value="P-loop containing nucleotide triphosphate hydrolases"/>
    <property type="match status" value="1"/>
</dbReference>
<dbReference type="EMBL" id="FNPF01000021">
    <property type="protein sequence ID" value="SDY84843.1"/>
    <property type="molecule type" value="Genomic_DNA"/>
</dbReference>
<evidence type="ECO:0000313" key="3">
    <source>
        <dbReference type="Proteomes" id="UP000199286"/>
    </source>
</evidence>
<dbReference type="InterPro" id="IPR002586">
    <property type="entry name" value="CobQ/CobB/MinD/ParA_Nub-bd_dom"/>
</dbReference>
<dbReference type="Proteomes" id="UP000199286">
    <property type="component" value="Unassembled WGS sequence"/>
</dbReference>
<dbReference type="RefSeq" id="WP_089885711.1">
    <property type="nucleotide sequence ID" value="NZ_FNPF01000021.1"/>
</dbReference>
<dbReference type="SUPFAM" id="SSF52540">
    <property type="entry name" value="P-loop containing nucleoside triphosphate hydrolases"/>
    <property type="match status" value="1"/>
</dbReference>
<gene>
    <name evidence="2" type="ORF">SAMN05444340_12124</name>
</gene>
<sequence length="237" mass="26038">MPIVALANTAGGSGKTTTTLLLATEFARMGFNVSVLDVDPQGWASIYSHSKNADPKIRMIKNVPEGDVMRVAKKERSENRIVLIDLEGTANVGFKQAARAANLVLLPVQECLKTASGAIKTVKMIRKLEAEEGFQSDYRVLFTALDPLCATVEYKDARAPIEKAGIPILEHGLARRREFKGVQRFGLSVSELPLKRYPKRANAHRNLKPVIDEVIGILKSRKASREKDNMKTEGVAA</sequence>
<accession>A0A1H3N7X0</accession>